<dbReference type="InterPro" id="IPR006683">
    <property type="entry name" value="Thioestr_dom"/>
</dbReference>
<dbReference type="PANTHER" id="PTHR21660">
    <property type="entry name" value="THIOESTERASE SUPERFAMILY MEMBER-RELATED"/>
    <property type="match status" value="1"/>
</dbReference>
<protein>
    <submittedName>
        <fullName evidence="4">PaaI family thioesterase</fullName>
    </submittedName>
</protein>
<feature type="domain" description="Thioesterase" evidence="3">
    <location>
        <begin position="59"/>
        <end position="133"/>
    </location>
</feature>
<evidence type="ECO:0000256" key="1">
    <source>
        <dbReference type="ARBA" id="ARBA00008324"/>
    </source>
</evidence>
<dbReference type="RefSeq" id="WP_206581708.1">
    <property type="nucleotide sequence ID" value="NZ_JAFJZZ010000001.1"/>
</dbReference>
<dbReference type="CDD" id="cd03443">
    <property type="entry name" value="PaaI_thioesterase"/>
    <property type="match status" value="1"/>
</dbReference>
<evidence type="ECO:0000313" key="4">
    <source>
        <dbReference type="EMBL" id="MBN7772944.1"/>
    </source>
</evidence>
<dbReference type="EMBL" id="JAFJZZ010000001">
    <property type="protein sequence ID" value="MBN7772944.1"/>
    <property type="molecule type" value="Genomic_DNA"/>
</dbReference>
<dbReference type="Proteomes" id="UP000664545">
    <property type="component" value="Unassembled WGS sequence"/>
</dbReference>
<dbReference type="SUPFAM" id="SSF54637">
    <property type="entry name" value="Thioesterase/thiol ester dehydrase-isomerase"/>
    <property type="match status" value="1"/>
</dbReference>
<organism evidence="4 5">
    <name type="scientific">Clostridium aminobutyricum</name>
    <dbReference type="NCBI Taxonomy" id="33953"/>
    <lineage>
        <taxon>Bacteria</taxon>
        <taxon>Bacillati</taxon>
        <taxon>Bacillota</taxon>
        <taxon>Clostridia</taxon>
        <taxon>Eubacteriales</taxon>
        <taxon>Clostridiaceae</taxon>
        <taxon>Clostridium</taxon>
    </lineage>
</organism>
<name>A0A939D7I2_CLOAM</name>
<dbReference type="InterPro" id="IPR029069">
    <property type="entry name" value="HotDog_dom_sf"/>
</dbReference>
<keyword evidence="5" id="KW-1185">Reference proteome</keyword>
<accession>A0A939D7I2</accession>
<dbReference type="GO" id="GO:0047617">
    <property type="term" value="F:fatty acyl-CoA hydrolase activity"/>
    <property type="evidence" value="ECO:0007669"/>
    <property type="project" value="InterPro"/>
</dbReference>
<comment type="similarity">
    <text evidence="1">Belongs to the thioesterase PaaI family.</text>
</comment>
<comment type="caution">
    <text evidence="4">The sequence shown here is derived from an EMBL/GenBank/DDBJ whole genome shotgun (WGS) entry which is preliminary data.</text>
</comment>
<proteinExistence type="inferred from homology"/>
<reference evidence="4" key="1">
    <citation type="submission" date="2021-02" db="EMBL/GenBank/DDBJ databases">
        <title>Abyssanaerobacter marinus gen.nov., sp., nov, anaerobic bacterium isolated from the Onnuri vent field of Indian Ocean and suggestion of Mogibacteriaceae fam. nov., and proposal of reclassification of ambiguous this family's genus member.</title>
        <authorList>
            <person name="Kim Y.J."/>
            <person name="Yang J.-A."/>
        </authorList>
    </citation>
    <scope>NUCLEOTIDE SEQUENCE</scope>
    <source>
        <strain evidence="4">DSM 2634</strain>
    </source>
</reference>
<sequence>MAEQKRMEEFLKFSVEETYNEQKNITNGLLQVRGKSCSFEESSMTFEFPVLPWEENRVGFMHGGVMCTAFDFSMGVLSRFYAGSNWAPTVSIEVKYIRPVDMGDVFVVKCIATATGKRIIQLRGEAYSGKTGKLVATAAAVYMSIDTTTEKRG</sequence>
<dbReference type="Pfam" id="PF03061">
    <property type="entry name" value="4HBT"/>
    <property type="match status" value="1"/>
</dbReference>
<evidence type="ECO:0000313" key="5">
    <source>
        <dbReference type="Proteomes" id="UP000664545"/>
    </source>
</evidence>
<dbReference type="AlphaFoldDB" id="A0A939D7I2"/>
<evidence type="ECO:0000259" key="3">
    <source>
        <dbReference type="Pfam" id="PF03061"/>
    </source>
</evidence>
<keyword evidence="2" id="KW-0378">Hydrolase</keyword>
<dbReference type="PANTHER" id="PTHR21660:SF1">
    <property type="entry name" value="ACYL-COENZYME A THIOESTERASE 13"/>
    <property type="match status" value="1"/>
</dbReference>
<dbReference type="Gene3D" id="3.10.129.10">
    <property type="entry name" value="Hotdog Thioesterase"/>
    <property type="match status" value="1"/>
</dbReference>
<gene>
    <name evidence="4" type="ORF">JYB65_06160</name>
</gene>
<evidence type="ECO:0000256" key="2">
    <source>
        <dbReference type="ARBA" id="ARBA00022801"/>
    </source>
</evidence>
<dbReference type="InterPro" id="IPR039298">
    <property type="entry name" value="ACOT13"/>
</dbReference>